<feature type="region of interest" description="Disordered" evidence="1">
    <location>
        <begin position="65"/>
        <end position="95"/>
    </location>
</feature>
<organism evidence="2 3">
    <name type="scientific">Penicillium angulare</name>
    <dbReference type="NCBI Taxonomy" id="116970"/>
    <lineage>
        <taxon>Eukaryota</taxon>
        <taxon>Fungi</taxon>
        <taxon>Dikarya</taxon>
        <taxon>Ascomycota</taxon>
        <taxon>Pezizomycotina</taxon>
        <taxon>Eurotiomycetes</taxon>
        <taxon>Eurotiomycetidae</taxon>
        <taxon>Eurotiales</taxon>
        <taxon>Aspergillaceae</taxon>
        <taxon>Penicillium</taxon>
    </lineage>
</organism>
<evidence type="ECO:0000256" key="1">
    <source>
        <dbReference type="SAM" id="MobiDB-lite"/>
    </source>
</evidence>
<evidence type="ECO:0000313" key="3">
    <source>
        <dbReference type="Proteomes" id="UP001149165"/>
    </source>
</evidence>
<protein>
    <submittedName>
        <fullName evidence="2">Uncharacterized protein</fullName>
    </submittedName>
</protein>
<reference evidence="2" key="1">
    <citation type="submission" date="2022-11" db="EMBL/GenBank/DDBJ databases">
        <authorList>
            <person name="Petersen C."/>
        </authorList>
    </citation>
    <scope>NUCLEOTIDE SEQUENCE</scope>
    <source>
        <strain evidence="2">IBT 30069</strain>
    </source>
</reference>
<name>A0A9W9FXK4_9EURO</name>
<gene>
    <name evidence="2" type="ORF">N7456_005014</name>
</gene>
<dbReference type="OrthoDB" id="4778343at2759"/>
<reference evidence="2" key="2">
    <citation type="journal article" date="2023" name="IMA Fungus">
        <title>Comparative genomic study of the Penicillium genus elucidates a diverse pangenome and 15 lateral gene transfer events.</title>
        <authorList>
            <person name="Petersen C."/>
            <person name="Sorensen T."/>
            <person name="Nielsen M.R."/>
            <person name="Sondergaard T.E."/>
            <person name="Sorensen J.L."/>
            <person name="Fitzpatrick D.A."/>
            <person name="Frisvad J.C."/>
            <person name="Nielsen K.L."/>
        </authorList>
    </citation>
    <scope>NUCLEOTIDE SEQUENCE</scope>
    <source>
        <strain evidence="2">IBT 30069</strain>
    </source>
</reference>
<dbReference type="AlphaFoldDB" id="A0A9W9FXK4"/>
<proteinExistence type="predicted"/>
<accession>A0A9W9FXK4</accession>
<evidence type="ECO:0000313" key="2">
    <source>
        <dbReference type="EMBL" id="KAJ5108339.1"/>
    </source>
</evidence>
<feature type="compositionally biased region" description="Basic and acidic residues" evidence="1">
    <location>
        <begin position="86"/>
        <end position="95"/>
    </location>
</feature>
<comment type="caution">
    <text evidence="2">The sequence shown here is derived from an EMBL/GenBank/DDBJ whole genome shotgun (WGS) entry which is preliminary data.</text>
</comment>
<dbReference type="Proteomes" id="UP001149165">
    <property type="component" value="Unassembled WGS sequence"/>
</dbReference>
<feature type="compositionally biased region" description="Acidic residues" evidence="1">
    <location>
        <begin position="65"/>
        <end position="76"/>
    </location>
</feature>
<sequence length="95" mass="10809">MLEKTDDDGLDVPEDSEWELVDVNDGSWDLDHGTSLHFDITLGWGQWKHTLCSVDYTNKVQLRDELDESEGNEADDESKSVTGSDSDDHPERRND</sequence>
<dbReference type="EMBL" id="JAPQKH010000003">
    <property type="protein sequence ID" value="KAJ5108339.1"/>
    <property type="molecule type" value="Genomic_DNA"/>
</dbReference>
<keyword evidence="3" id="KW-1185">Reference proteome</keyword>